<dbReference type="RefSeq" id="WP_166861502.1">
    <property type="nucleotide sequence ID" value="NZ_JAAQOM010000012.1"/>
</dbReference>
<evidence type="ECO:0000313" key="5">
    <source>
        <dbReference type="Proteomes" id="UP000716322"/>
    </source>
</evidence>
<comment type="caution">
    <text evidence="4">The sequence shown here is derived from an EMBL/GenBank/DDBJ whole genome shotgun (WGS) entry which is preliminary data.</text>
</comment>
<dbReference type="CDD" id="cd02236">
    <property type="entry name" value="cupin_CV2614-like"/>
    <property type="match status" value="1"/>
</dbReference>
<dbReference type="InterPro" id="IPR011051">
    <property type="entry name" value="RmlC_Cupin_sf"/>
</dbReference>
<feature type="domain" description="Cupin type-2" evidence="3">
    <location>
        <begin position="57"/>
        <end position="126"/>
    </location>
</feature>
<feature type="chain" id="PRO_5046914857" evidence="2">
    <location>
        <begin position="21"/>
        <end position="158"/>
    </location>
</feature>
<proteinExistence type="predicted"/>
<protein>
    <submittedName>
        <fullName evidence="4">Cupin domain-containing protein</fullName>
    </submittedName>
</protein>
<gene>
    <name evidence="4" type="ORF">HAV22_19915</name>
</gene>
<dbReference type="Pfam" id="PF07883">
    <property type="entry name" value="Cupin_2"/>
    <property type="match status" value="1"/>
</dbReference>
<feature type="signal peptide" evidence="2">
    <location>
        <begin position="1"/>
        <end position="20"/>
    </location>
</feature>
<keyword evidence="2" id="KW-0732">Signal</keyword>
<keyword evidence="5" id="KW-1185">Reference proteome</keyword>
<organism evidence="4 5">
    <name type="scientific">Telluria antibiotica</name>
    <dbReference type="NCBI Taxonomy" id="2717319"/>
    <lineage>
        <taxon>Bacteria</taxon>
        <taxon>Pseudomonadati</taxon>
        <taxon>Pseudomonadota</taxon>
        <taxon>Betaproteobacteria</taxon>
        <taxon>Burkholderiales</taxon>
        <taxon>Oxalobacteraceae</taxon>
        <taxon>Telluria group</taxon>
        <taxon>Telluria</taxon>
    </lineage>
</organism>
<evidence type="ECO:0000313" key="4">
    <source>
        <dbReference type="EMBL" id="NIA55904.1"/>
    </source>
</evidence>
<dbReference type="Gene3D" id="2.60.120.10">
    <property type="entry name" value="Jelly Rolls"/>
    <property type="match status" value="1"/>
</dbReference>
<dbReference type="InterPro" id="IPR014710">
    <property type="entry name" value="RmlC-like_jellyroll"/>
</dbReference>
<dbReference type="PANTHER" id="PTHR38599">
    <property type="entry name" value="CUPIN DOMAIN PROTEIN (AFU_ORTHOLOGUE AFUA_3G13620)"/>
    <property type="match status" value="1"/>
</dbReference>
<dbReference type="EMBL" id="JAAQOM010000012">
    <property type="protein sequence ID" value="NIA55904.1"/>
    <property type="molecule type" value="Genomic_DNA"/>
</dbReference>
<accession>A0ABX0PH68</accession>
<dbReference type="InterPro" id="IPR013096">
    <property type="entry name" value="Cupin_2"/>
</dbReference>
<reference evidence="4 5" key="1">
    <citation type="submission" date="2020-03" db="EMBL/GenBank/DDBJ databases">
        <title>Genome sequence of strain Massilia sp. TW-1.</title>
        <authorList>
            <person name="Chaudhary D.K."/>
        </authorList>
    </citation>
    <scope>NUCLEOTIDE SEQUENCE [LARGE SCALE GENOMIC DNA]</scope>
    <source>
        <strain evidence="4 5">TW-1</strain>
    </source>
</reference>
<feature type="compositionally biased region" description="Polar residues" evidence="1">
    <location>
        <begin position="145"/>
        <end position="158"/>
    </location>
</feature>
<dbReference type="SUPFAM" id="SSF51182">
    <property type="entry name" value="RmlC-like cupins"/>
    <property type="match status" value="1"/>
</dbReference>
<dbReference type="Proteomes" id="UP000716322">
    <property type="component" value="Unassembled WGS sequence"/>
</dbReference>
<feature type="region of interest" description="Disordered" evidence="1">
    <location>
        <begin position="136"/>
        <end position="158"/>
    </location>
</feature>
<evidence type="ECO:0000256" key="1">
    <source>
        <dbReference type="SAM" id="MobiDB-lite"/>
    </source>
</evidence>
<evidence type="ECO:0000256" key="2">
    <source>
        <dbReference type="SAM" id="SignalP"/>
    </source>
</evidence>
<dbReference type="PANTHER" id="PTHR38599:SF1">
    <property type="entry name" value="CUPIN DOMAIN PROTEIN (AFU_ORTHOLOGUE AFUA_3G13620)"/>
    <property type="match status" value="1"/>
</dbReference>
<sequence length="158" mass="16738">MKHRLLALAAMLAWAHPACALDNSASVKVTPLLKTSTSWDGKPLVYPAGQAEVTALIVEIAAGGQTGWHEHSVPSFAYVLEGTLEVTQGNGATRQLHVGDTLPEVVQTLHNGRALGDKPVKLFVLYTGTVNQPLTLAHPEFTSPAPVQSTSVPSENAR</sequence>
<name>A0ABX0PH68_9BURK</name>
<evidence type="ECO:0000259" key="3">
    <source>
        <dbReference type="Pfam" id="PF07883"/>
    </source>
</evidence>